<organism evidence="3 4">
    <name type="scientific">Petropleomorpha daqingensis</name>
    <dbReference type="NCBI Taxonomy" id="2026353"/>
    <lineage>
        <taxon>Bacteria</taxon>
        <taxon>Bacillati</taxon>
        <taxon>Actinomycetota</taxon>
        <taxon>Actinomycetes</taxon>
        <taxon>Geodermatophilales</taxon>
        <taxon>Geodermatophilaceae</taxon>
        <taxon>Petropleomorpha</taxon>
    </lineage>
</organism>
<dbReference type="Gene3D" id="3.40.50.150">
    <property type="entry name" value="Vaccinia Virus protein VP39"/>
    <property type="match status" value="1"/>
</dbReference>
<dbReference type="InterPro" id="IPR013216">
    <property type="entry name" value="Methyltransf_11"/>
</dbReference>
<dbReference type="RefSeq" id="WP_218859253.1">
    <property type="nucleotide sequence ID" value="NZ_JACBZT010000001.1"/>
</dbReference>
<gene>
    <name evidence="3" type="ORF">GGQ55_002225</name>
</gene>
<keyword evidence="3" id="KW-0489">Methyltransferase</keyword>
<sequence>MSAAQDWSAVFADVLRQPESRVQAEIWGEVFGEEYPAELAPYSYTSRSELRRIAEEVQVGAGDLLVDVGSGRGGPGLWVAATTGADYFAVDIAAPGLAEVRRRATALGLDGRARTALGSFEALPLEAGEAGAVMSIDALLFTPDKQAAAHELARVLRPGGRLVLTTWDYSRQLAGRPPQVADHRPLLADAGFRVLAYEETPDWERRHRETDRLLLARIDELAAETGEHPDDVRAAFTEMASTVDAMLRRVLVVAER</sequence>
<dbReference type="PANTHER" id="PTHR44068:SF11">
    <property type="entry name" value="GERANYL DIPHOSPHATE 2-C-METHYLTRANSFERASE"/>
    <property type="match status" value="1"/>
</dbReference>
<evidence type="ECO:0000256" key="1">
    <source>
        <dbReference type="ARBA" id="ARBA00022679"/>
    </source>
</evidence>
<dbReference type="SUPFAM" id="SSF53335">
    <property type="entry name" value="S-adenosyl-L-methionine-dependent methyltransferases"/>
    <property type="match status" value="1"/>
</dbReference>
<dbReference type="Pfam" id="PF08241">
    <property type="entry name" value="Methyltransf_11"/>
    <property type="match status" value="1"/>
</dbReference>
<keyword evidence="1 3" id="KW-0808">Transferase</keyword>
<dbReference type="EMBL" id="JACBZT010000001">
    <property type="protein sequence ID" value="NYJ05947.1"/>
    <property type="molecule type" value="Genomic_DNA"/>
</dbReference>
<keyword evidence="4" id="KW-1185">Reference proteome</keyword>
<dbReference type="GO" id="GO:0008757">
    <property type="term" value="F:S-adenosylmethionine-dependent methyltransferase activity"/>
    <property type="evidence" value="ECO:0007669"/>
    <property type="project" value="InterPro"/>
</dbReference>
<accession>A0A853CEV6</accession>
<evidence type="ECO:0000313" key="3">
    <source>
        <dbReference type="EMBL" id="NYJ05947.1"/>
    </source>
</evidence>
<feature type="domain" description="Methyltransferase type 11" evidence="2">
    <location>
        <begin position="66"/>
        <end position="164"/>
    </location>
</feature>
<dbReference type="PANTHER" id="PTHR44068">
    <property type="entry name" value="ZGC:194242"/>
    <property type="match status" value="1"/>
</dbReference>
<evidence type="ECO:0000259" key="2">
    <source>
        <dbReference type="Pfam" id="PF08241"/>
    </source>
</evidence>
<proteinExistence type="predicted"/>
<dbReference type="InterPro" id="IPR050447">
    <property type="entry name" value="Erg6_SMT_methyltransf"/>
</dbReference>
<dbReference type="Proteomes" id="UP000541969">
    <property type="component" value="Unassembled WGS sequence"/>
</dbReference>
<protein>
    <submittedName>
        <fullName evidence="3">SAM-dependent methyltransferase</fullName>
    </submittedName>
</protein>
<dbReference type="CDD" id="cd02440">
    <property type="entry name" value="AdoMet_MTases"/>
    <property type="match status" value="1"/>
</dbReference>
<comment type="caution">
    <text evidence="3">The sequence shown here is derived from an EMBL/GenBank/DDBJ whole genome shotgun (WGS) entry which is preliminary data.</text>
</comment>
<reference evidence="3 4" key="1">
    <citation type="submission" date="2020-07" db="EMBL/GenBank/DDBJ databases">
        <title>Sequencing the genomes of 1000 actinobacteria strains.</title>
        <authorList>
            <person name="Klenk H.-P."/>
        </authorList>
    </citation>
    <scope>NUCLEOTIDE SEQUENCE [LARGE SCALE GENOMIC DNA]</scope>
    <source>
        <strain evidence="3 4">DSM 104001</strain>
    </source>
</reference>
<evidence type="ECO:0000313" key="4">
    <source>
        <dbReference type="Proteomes" id="UP000541969"/>
    </source>
</evidence>
<dbReference type="InterPro" id="IPR029063">
    <property type="entry name" value="SAM-dependent_MTases_sf"/>
</dbReference>
<dbReference type="AlphaFoldDB" id="A0A853CEV6"/>
<dbReference type="GO" id="GO:0032259">
    <property type="term" value="P:methylation"/>
    <property type="evidence" value="ECO:0007669"/>
    <property type="project" value="UniProtKB-KW"/>
</dbReference>
<name>A0A853CEV6_9ACTN</name>